<accession>A0A6P2CG48</accession>
<dbReference type="InterPro" id="IPR044925">
    <property type="entry name" value="His-Me_finger_sf"/>
</dbReference>
<dbReference type="AlphaFoldDB" id="A0A6P2CG48"/>
<proteinExistence type="predicted"/>
<gene>
    <name evidence="3" type="ORF">DW322_11330</name>
</gene>
<dbReference type="Pfam" id="PF07463">
    <property type="entry name" value="NUMOD4"/>
    <property type="match status" value="1"/>
</dbReference>
<dbReference type="Pfam" id="PF13392">
    <property type="entry name" value="HNH_3"/>
    <property type="match status" value="1"/>
</dbReference>
<reference evidence="3 4" key="1">
    <citation type="submission" date="2018-07" db="EMBL/GenBank/DDBJ databases">
        <title>Genome sequence of Rhodococcus rhodnii ATCC 35071 from Rhodnius prolixus.</title>
        <authorList>
            <person name="Patel V."/>
            <person name="Vogel K.J."/>
        </authorList>
    </citation>
    <scope>NUCLEOTIDE SEQUENCE [LARGE SCALE GENOMIC DNA]</scope>
    <source>
        <strain evidence="3 4">ATCC 35071</strain>
    </source>
</reference>
<organism evidence="3 4">
    <name type="scientific">Rhodococcus rhodnii</name>
    <dbReference type="NCBI Taxonomy" id="38312"/>
    <lineage>
        <taxon>Bacteria</taxon>
        <taxon>Bacillati</taxon>
        <taxon>Actinomycetota</taxon>
        <taxon>Actinomycetes</taxon>
        <taxon>Mycobacteriales</taxon>
        <taxon>Nocardiaceae</taxon>
        <taxon>Rhodococcus</taxon>
    </lineage>
</organism>
<dbReference type="SUPFAM" id="SSF54060">
    <property type="entry name" value="His-Me finger endonucleases"/>
    <property type="match status" value="1"/>
</dbReference>
<protein>
    <recommendedName>
        <fullName evidence="5">HNH endonuclease</fullName>
    </recommendedName>
</protein>
<dbReference type="RefSeq" id="WP_010836613.1">
    <property type="nucleotide sequence ID" value="NZ_QRCM01000001.1"/>
</dbReference>
<feature type="domain" description="NUMOD4" evidence="1">
    <location>
        <begin position="4"/>
        <end position="54"/>
    </location>
</feature>
<feature type="domain" description="HNH nuclease" evidence="2">
    <location>
        <begin position="72"/>
        <end position="117"/>
    </location>
</feature>
<dbReference type="InterPro" id="IPR003615">
    <property type="entry name" value="HNH_nuc"/>
</dbReference>
<evidence type="ECO:0000259" key="2">
    <source>
        <dbReference type="Pfam" id="PF13392"/>
    </source>
</evidence>
<sequence>MDAEIWKPVLGYEGLYEVSSIGRVRTVERVVRGGRTPTSSRTVPAKVRKVSAHVNGGHLWLKLHRNGVRTPRFVHRLVLEAFVGEQPEGRNEVRHLDGNPANNRVENLAYGTHAENVADMLEHGTHRNSRKSECKWGHPFDGMNTYIRPDGNRDCRACAKARKDGSRAA</sequence>
<dbReference type="InterPro" id="IPR010902">
    <property type="entry name" value="NUMOD4"/>
</dbReference>
<evidence type="ECO:0008006" key="5">
    <source>
        <dbReference type="Google" id="ProtNLM"/>
    </source>
</evidence>
<evidence type="ECO:0000313" key="4">
    <source>
        <dbReference type="Proteomes" id="UP000471120"/>
    </source>
</evidence>
<name>A0A6P2CG48_9NOCA</name>
<evidence type="ECO:0000259" key="1">
    <source>
        <dbReference type="Pfam" id="PF07463"/>
    </source>
</evidence>
<dbReference type="Gene3D" id="3.90.75.20">
    <property type="match status" value="1"/>
</dbReference>
<evidence type="ECO:0000313" key="3">
    <source>
        <dbReference type="EMBL" id="TXG90701.1"/>
    </source>
</evidence>
<comment type="caution">
    <text evidence="3">The sequence shown here is derived from an EMBL/GenBank/DDBJ whole genome shotgun (WGS) entry which is preliminary data.</text>
</comment>
<dbReference type="GO" id="GO:0016788">
    <property type="term" value="F:hydrolase activity, acting on ester bonds"/>
    <property type="evidence" value="ECO:0007669"/>
    <property type="project" value="InterPro"/>
</dbReference>
<dbReference type="Proteomes" id="UP000471120">
    <property type="component" value="Unassembled WGS sequence"/>
</dbReference>
<dbReference type="EMBL" id="QRCM01000001">
    <property type="protein sequence ID" value="TXG90701.1"/>
    <property type="molecule type" value="Genomic_DNA"/>
</dbReference>